<feature type="region of interest" description="Disordered" evidence="8">
    <location>
        <begin position="169"/>
        <end position="202"/>
    </location>
</feature>
<dbReference type="AlphaFoldDB" id="A0A9W7ZPT6"/>
<feature type="compositionally biased region" description="Gly residues" evidence="8">
    <location>
        <begin position="818"/>
        <end position="827"/>
    </location>
</feature>
<sequence length="856" mass="94002">MYKPSSSYAIEANVALVLTALLWAIAIVAVVYILYDHHQQNHSERWRSRGAAAAAAARRQASFATTSSPRTVRLTGLTALGTRLLGCWQRREPPRVRWSYAFDYRSWWTLGRLLACNFVQAVVGVELALARPRYLHSLSQFLDYLIDFGDADGDDFLYRNHHHALHRRNHSDGTVAGEDDDHAAAGGGGLDTAGPSGRRRSSVTHTPELVLGLVNVGNSCFLNSVLQALASSEQLPLYLSQSLDHLSRCNGRAADEIYWVSLPVMEALEETLEELNQPTGRNGAFRPFAILGALASNRRLVNREQQDAHEAFQLISTALADEDEGLRFKTPSLLTAEITSAFDTPPSLSLASSLPSSTPTLPRPVALPRRLPTNPLSGLLASRLACLQCGYSAAIRHFSFDNLSLTLPLNYVCTLESCLQAYIAMEVLTDARCQRCTLLKTVHGNRAVLAQMEAAFAQAAEAPRIADHSPKAPARLSADSATITNHRAKSTGSDIDPDSDEEDPSGKGRTGHPQGTTVPTTSHITAAKVTRQRLRTRMLEWALSQHDYDLSFTRERTLADPSHAPFLTDREREWATSRFTPEDLTDVPLEHVESPHSSKQTMIARPPRTLCLHLSRSTYGTYGQAIKNNCHVTFPEYLDLAPYTTSGSLSTDPRHAISSTNSPGAPPTTVQGTSSRSNPYWYRLHAVVVHFGTHSQGHFITYRRRTQPSRVPSARELRQLSNLSPSASYDHSENTGGNLNSNWYQISDEQVDPVSLQRVLQANPYLLIYEQVTAETLCDRLDREAATLVQRARLKPSGGSGDDLEDGSQSASDVDSDGGYGDGGGLGLRRRPTGPQRQGVPPQTPVYAQYDSDDDP</sequence>
<keyword evidence="9" id="KW-0472">Membrane</keyword>
<evidence type="ECO:0000259" key="10">
    <source>
        <dbReference type="PROSITE" id="PS50235"/>
    </source>
</evidence>
<keyword evidence="5 7" id="KW-0378">Hydrolase</keyword>
<dbReference type="PROSITE" id="PS50235">
    <property type="entry name" value="USP_3"/>
    <property type="match status" value="1"/>
</dbReference>
<dbReference type="EC" id="3.4.19.12" evidence="7"/>
<dbReference type="InterPro" id="IPR038765">
    <property type="entry name" value="Papain-like_cys_pep_sf"/>
</dbReference>
<dbReference type="PROSITE" id="PS00972">
    <property type="entry name" value="USP_1"/>
    <property type="match status" value="1"/>
</dbReference>
<evidence type="ECO:0000313" key="11">
    <source>
        <dbReference type="EMBL" id="KAJ1913996.1"/>
    </source>
</evidence>
<comment type="similarity">
    <text evidence="2 7">Belongs to the peptidase C19 family.</text>
</comment>
<dbReference type="PANTHER" id="PTHR24006">
    <property type="entry name" value="UBIQUITIN CARBOXYL-TERMINAL HYDROLASE"/>
    <property type="match status" value="1"/>
</dbReference>
<comment type="catalytic activity">
    <reaction evidence="1 7">
        <text>Thiol-dependent hydrolysis of ester, thioester, amide, peptide and isopeptide bonds formed by the C-terminal Gly of ubiquitin (a 76-residue protein attached to proteins as an intracellular targeting signal).</text>
        <dbReference type="EC" id="3.4.19.12"/>
    </reaction>
</comment>
<dbReference type="Proteomes" id="UP001150569">
    <property type="component" value="Unassembled WGS sequence"/>
</dbReference>
<evidence type="ECO:0000256" key="4">
    <source>
        <dbReference type="ARBA" id="ARBA00022786"/>
    </source>
</evidence>
<dbReference type="GO" id="GO:0005634">
    <property type="term" value="C:nucleus"/>
    <property type="evidence" value="ECO:0007669"/>
    <property type="project" value="TreeGrafter"/>
</dbReference>
<dbReference type="CDD" id="cd02662">
    <property type="entry name" value="Peptidase_C19F"/>
    <property type="match status" value="1"/>
</dbReference>
<evidence type="ECO:0000256" key="5">
    <source>
        <dbReference type="ARBA" id="ARBA00022801"/>
    </source>
</evidence>
<dbReference type="GO" id="GO:0005829">
    <property type="term" value="C:cytosol"/>
    <property type="evidence" value="ECO:0007669"/>
    <property type="project" value="TreeGrafter"/>
</dbReference>
<reference evidence="11" key="1">
    <citation type="submission" date="2022-07" db="EMBL/GenBank/DDBJ databases">
        <title>Phylogenomic reconstructions and comparative analyses of Kickxellomycotina fungi.</title>
        <authorList>
            <person name="Reynolds N.K."/>
            <person name="Stajich J.E."/>
            <person name="Barry K."/>
            <person name="Grigoriev I.V."/>
            <person name="Crous P."/>
            <person name="Smith M.E."/>
        </authorList>
    </citation>
    <scope>NUCLEOTIDE SEQUENCE</scope>
    <source>
        <strain evidence="11">RSA 861</strain>
    </source>
</reference>
<proteinExistence type="inferred from homology"/>
<dbReference type="EMBL" id="JANBPT010000711">
    <property type="protein sequence ID" value="KAJ1913996.1"/>
    <property type="molecule type" value="Genomic_DNA"/>
</dbReference>
<evidence type="ECO:0000256" key="1">
    <source>
        <dbReference type="ARBA" id="ARBA00000707"/>
    </source>
</evidence>
<keyword evidence="12" id="KW-1185">Reference proteome</keyword>
<feature type="region of interest" description="Disordered" evidence="8">
    <location>
        <begin position="348"/>
        <end position="368"/>
    </location>
</feature>
<dbReference type="InterPro" id="IPR018200">
    <property type="entry name" value="USP_CS"/>
</dbReference>
<evidence type="ECO:0000256" key="6">
    <source>
        <dbReference type="ARBA" id="ARBA00022807"/>
    </source>
</evidence>
<protein>
    <recommendedName>
        <fullName evidence="7">Ubiquitin carboxyl-terminal hydrolase</fullName>
        <ecNumber evidence="7">3.4.19.12</ecNumber>
    </recommendedName>
</protein>
<evidence type="ECO:0000256" key="3">
    <source>
        <dbReference type="ARBA" id="ARBA00022670"/>
    </source>
</evidence>
<dbReference type="InterPro" id="IPR050164">
    <property type="entry name" value="Peptidase_C19"/>
</dbReference>
<dbReference type="GO" id="GO:0004843">
    <property type="term" value="F:cysteine-type deubiquitinase activity"/>
    <property type="evidence" value="ECO:0007669"/>
    <property type="project" value="UniProtKB-UniRule"/>
</dbReference>
<dbReference type="SUPFAM" id="SSF54001">
    <property type="entry name" value="Cysteine proteinases"/>
    <property type="match status" value="1"/>
</dbReference>
<feature type="region of interest" description="Disordered" evidence="8">
    <location>
        <begin position="464"/>
        <end position="527"/>
    </location>
</feature>
<keyword evidence="6 7" id="KW-0788">Thiol protease</keyword>
<dbReference type="Gene3D" id="3.90.70.10">
    <property type="entry name" value="Cysteine proteinases"/>
    <property type="match status" value="1"/>
</dbReference>
<feature type="compositionally biased region" description="Polar residues" evidence="8">
    <location>
        <begin position="513"/>
        <end position="524"/>
    </location>
</feature>
<dbReference type="Pfam" id="PF00443">
    <property type="entry name" value="UCH"/>
    <property type="match status" value="1"/>
</dbReference>
<dbReference type="PANTHER" id="PTHR24006:SF888">
    <property type="entry name" value="UBIQUITIN CARBOXYL-TERMINAL HYDROLASE 30"/>
    <property type="match status" value="1"/>
</dbReference>
<evidence type="ECO:0000256" key="7">
    <source>
        <dbReference type="RuleBase" id="RU366025"/>
    </source>
</evidence>
<organism evidence="11 12">
    <name type="scientific">Tieghemiomyces parasiticus</name>
    <dbReference type="NCBI Taxonomy" id="78921"/>
    <lineage>
        <taxon>Eukaryota</taxon>
        <taxon>Fungi</taxon>
        <taxon>Fungi incertae sedis</taxon>
        <taxon>Zoopagomycota</taxon>
        <taxon>Kickxellomycotina</taxon>
        <taxon>Dimargaritomycetes</taxon>
        <taxon>Dimargaritales</taxon>
        <taxon>Dimargaritaceae</taxon>
        <taxon>Tieghemiomyces</taxon>
    </lineage>
</organism>
<gene>
    <name evidence="11" type="primary">UBP1_3</name>
    <name evidence="11" type="ORF">IWQ60_008990</name>
</gene>
<dbReference type="GO" id="GO:0006508">
    <property type="term" value="P:proteolysis"/>
    <property type="evidence" value="ECO:0007669"/>
    <property type="project" value="UniProtKB-KW"/>
</dbReference>
<dbReference type="PROSITE" id="PS00973">
    <property type="entry name" value="USP_2"/>
    <property type="match status" value="1"/>
</dbReference>
<keyword evidence="9" id="KW-0812">Transmembrane</keyword>
<accession>A0A9W7ZPT6</accession>
<name>A0A9W7ZPT6_9FUNG</name>
<keyword evidence="9" id="KW-1133">Transmembrane helix</keyword>
<comment type="caution">
    <text evidence="11">The sequence shown here is derived from an EMBL/GenBank/DDBJ whole genome shotgun (WGS) entry which is preliminary data.</text>
</comment>
<evidence type="ECO:0000256" key="2">
    <source>
        <dbReference type="ARBA" id="ARBA00009085"/>
    </source>
</evidence>
<evidence type="ECO:0000256" key="8">
    <source>
        <dbReference type="SAM" id="MobiDB-lite"/>
    </source>
</evidence>
<dbReference type="GO" id="GO:0016579">
    <property type="term" value="P:protein deubiquitination"/>
    <property type="evidence" value="ECO:0007669"/>
    <property type="project" value="InterPro"/>
</dbReference>
<evidence type="ECO:0000256" key="9">
    <source>
        <dbReference type="SAM" id="Phobius"/>
    </source>
</evidence>
<evidence type="ECO:0000313" key="12">
    <source>
        <dbReference type="Proteomes" id="UP001150569"/>
    </source>
</evidence>
<feature type="region of interest" description="Disordered" evidence="8">
    <location>
        <begin position="648"/>
        <end position="675"/>
    </location>
</feature>
<feature type="domain" description="USP" evidence="10">
    <location>
        <begin position="211"/>
        <end position="772"/>
    </location>
</feature>
<dbReference type="InterPro" id="IPR028889">
    <property type="entry name" value="USP"/>
</dbReference>
<keyword evidence="3 7" id="KW-0645">Protease</keyword>
<dbReference type="OrthoDB" id="2020758at2759"/>
<feature type="transmembrane region" description="Helical" evidence="9">
    <location>
        <begin position="12"/>
        <end position="35"/>
    </location>
</feature>
<dbReference type="InterPro" id="IPR001394">
    <property type="entry name" value="Peptidase_C19_UCH"/>
</dbReference>
<feature type="region of interest" description="Disordered" evidence="8">
    <location>
        <begin position="792"/>
        <end position="856"/>
    </location>
</feature>
<keyword evidence="4 7" id="KW-0833">Ubl conjugation pathway</keyword>